<dbReference type="SUPFAM" id="SSF117281">
    <property type="entry name" value="Kelch motif"/>
    <property type="match status" value="1"/>
</dbReference>
<dbReference type="AlphaFoldDB" id="A0A9P5TCM4"/>
<reference evidence="2" key="1">
    <citation type="submission" date="2019-10" db="EMBL/GenBank/DDBJ databases">
        <authorList>
            <consortium name="DOE Joint Genome Institute"/>
            <person name="Kuo A."/>
            <person name="Miyauchi S."/>
            <person name="Kiss E."/>
            <person name="Drula E."/>
            <person name="Kohler A."/>
            <person name="Sanchez-Garcia M."/>
            <person name="Andreopoulos B."/>
            <person name="Barry K.W."/>
            <person name="Bonito G."/>
            <person name="Buee M."/>
            <person name="Carver A."/>
            <person name="Chen C."/>
            <person name="Cichocki N."/>
            <person name="Clum A."/>
            <person name="Culley D."/>
            <person name="Crous P.W."/>
            <person name="Fauchery L."/>
            <person name="Girlanda M."/>
            <person name="Hayes R."/>
            <person name="Keri Z."/>
            <person name="LaButti K."/>
            <person name="Lipzen A."/>
            <person name="Lombard V."/>
            <person name="Magnuson J."/>
            <person name="Maillard F."/>
            <person name="Morin E."/>
            <person name="Murat C."/>
            <person name="Nolan M."/>
            <person name="Ohm R."/>
            <person name="Pangilinan J."/>
            <person name="Pereira M."/>
            <person name="Perotto S."/>
            <person name="Peter M."/>
            <person name="Riley R."/>
            <person name="Sitrit Y."/>
            <person name="Stielow B."/>
            <person name="Szollosi G."/>
            <person name="Zifcakova L."/>
            <person name="Stursova M."/>
            <person name="Spatafora J.W."/>
            <person name="Tedersoo L."/>
            <person name="Vaario L.-M."/>
            <person name="Yamada A."/>
            <person name="Yan M."/>
            <person name="Wang P."/>
            <person name="Xu J."/>
            <person name="Bruns T."/>
            <person name="Baldrian P."/>
            <person name="Vilgalys R."/>
            <person name="Henrissat B."/>
            <person name="Grigoriev I.V."/>
            <person name="Hibbett D."/>
            <person name="Nagy L.G."/>
            <person name="Martin F.M."/>
        </authorList>
    </citation>
    <scope>NUCLEOTIDE SEQUENCE</scope>
    <source>
        <strain evidence="2">Prilba</strain>
    </source>
</reference>
<gene>
    <name evidence="2" type="ORF">DFH94DRAFT_239808</name>
</gene>
<accession>A0A9P5TCM4</accession>
<evidence type="ECO:0000313" key="3">
    <source>
        <dbReference type="Proteomes" id="UP000759537"/>
    </source>
</evidence>
<dbReference type="OrthoDB" id="45365at2759"/>
<dbReference type="Proteomes" id="UP000759537">
    <property type="component" value="Unassembled WGS sequence"/>
</dbReference>
<comment type="caution">
    <text evidence="2">The sequence shown here is derived from an EMBL/GenBank/DDBJ whole genome shotgun (WGS) entry which is preliminary data.</text>
</comment>
<dbReference type="InterPro" id="IPR015915">
    <property type="entry name" value="Kelch-typ_b-propeller"/>
</dbReference>
<evidence type="ECO:0000313" key="2">
    <source>
        <dbReference type="EMBL" id="KAF8484607.1"/>
    </source>
</evidence>
<evidence type="ECO:0000256" key="1">
    <source>
        <dbReference type="SAM" id="MobiDB-lite"/>
    </source>
</evidence>
<keyword evidence="3" id="KW-1185">Reference proteome</keyword>
<feature type="compositionally biased region" description="Polar residues" evidence="1">
    <location>
        <begin position="95"/>
        <end position="115"/>
    </location>
</feature>
<feature type="region of interest" description="Disordered" evidence="1">
    <location>
        <begin position="87"/>
        <end position="134"/>
    </location>
</feature>
<reference evidence="2" key="2">
    <citation type="journal article" date="2020" name="Nat. Commun.">
        <title>Large-scale genome sequencing of mycorrhizal fungi provides insights into the early evolution of symbiotic traits.</title>
        <authorList>
            <person name="Miyauchi S."/>
            <person name="Kiss E."/>
            <person name="Kuo A."/>
            <person name="Drula E."/>
            <person name="Kohler A."/>
            <person name="Sanchez-Garcia M."/>
            <person name="Morin E."/>
            <person name="Andreopoulos B."/>
            <person name="Barry K.W."/>
            <person name="Bonito G."/>
            <person name="Buee M."/>
            <person name="Carver A."/>
            <person name="Chen C."/>
            <person name="Cichocki N."/>
            <person name="Clum A."/>
            <person name="Culley D."/>
            <person name="Crous P.W."/>
            <person name="Fauchery L."/>
            <person name="Girlanda M."/>
            <person name="Hayes R.D."/>
            <person name="Keri Z."/>
            <person name="LaButti K."/>
            <person name="Lipzen A."/>
            <person name="Lombard V."/>
            <person name="Magnuson J."/>
            <person name="Maillard F."/>
            <person name="Murat C."/>
            <person name="Nolan M."/>
            <person name="Ohm R.A."/>
            <person name="Pangilinan J."/>
            <person name="Pereira M.F."/>
            <person name="Perotto S."/>
            <person name="Peter M."/>
            <person name="Pfister S."/>
            <person name="Riley R."/>
            <person name="Sitrit Y."/>
            <person name="Stielow J.B."/>
            <person name="Szollosi G."/>
            <person name="Zifcakova L."/>
            <person name="Stursova M."/>
            <person name="Spatafora J.W."/>
            <person name="Tedersoo L."/>
            <person name="Vaario L.M."/>
            <person name="Yamada A."/>
            <person name="Yan M."/>
            <person name="Wang P."/>
            <person name="Xu J."/>
            <person name="Bruns T."/>
            <person name="Baldrian P."/>
            <person name="Vilgalys R."/>
            <person name="Dunand C."/>
            <person name="Henrissat B."/>
            <person name="Grigoriev I.V."/>
            <person name="Hibbett D."/>
            <person name="Nagy L.G."/>
            <person name="Martin F.M."/>
        </authorList>
    </citation>
    <scope>NUCLEOTIDE SEQUENCE</scope>
    <source>
        <strain evidence="2">Prilba</strain>
    </source>
</reference>
<name>A0A9P5TCM4_9AGAM</name>
<protein>
    <submittedName>
        <fullName evidence="2">Uncharacterized protein</fullName>
    </submittedName>
</protein>
<proteinExistence type="predicted"/>
<sequence>MYVFGGRGVDRCDLGDLTSFKLSTQRWFRVGPISSNNIGPSPSKRCAMASEGTLVFVLGGVSPAIAQGDETALIHVLDRKHVKYPNLDSHAVKPSENTTQLARKSPAGSLTQEQPQHPMASPSDAYAAHCDSPF</sequence>
<organism evidence="2 3">
    <name type="scientific">Russula ochroleuca</name>
    <dbReference type="NCBI Taxonomy" id="152965"/>
    <lineage>
        <taxon>Eukaryota</taxon>
        <taxon>Fungi</taxon>
        <taxon>Dikarya</taxon>
        <taxon>Basidiomycota</taxon>
        <taxon>Agaricomycotina</taxon>
        <taxon>Agaricomycetes</taxon>
        <taxon>Russulales</taxon>
        <taxon>Russulaceae</taxon>
        <taxon>Russula</taxon>
    </lineage>
</organism>
<dbReference type="EMBL" id="WHVB01000003">
    <property type="protein sequence ID" value="KAF8484607.1"/>
    <property type="molecule type" value="Genomic_DNA"/>
</dbReference>
<dbReference type="Gene3D" id="2.120.10.80">
    <property type="entry name" value="Kelch-type beta propeller"/>
    <property type="match status" value="1"/>
</dbReference>